<evidence type="ECO:0000259" key="6">
    <source>
        <dbReference type="Pfam" id="PF22780"/>
    </source>
</evidence>
<dbReference type="Pfam" id="PF03486">
    <property type="entry name" value="HI0933_like"/>
    <property type="match status" value="1"/>
</dbReference>
<dbReference type="InterPro" id="IPR023166">
    <property type="entry name" value="BaiN-like_dom_sf"/>
</dbReference>
<dbReference type="Gene3D" id="3.50.50.60">
    <property type="entry name" value="FAD/NAD(P)-binding domain"/>
    <property type="match status" value="1"/>
</dbReference>
<evidence type="ECO:0000313" key="7">
    <source>
        <dbReference type="EMBL" id="TXC82068.1"/>
    </source>
</evidence>
<evidence type="ECO:0000256" key="3">
    <source>
        <dbReference type="ARBA" id="ARBA00022827"/>
    </source>
</evidence>
<keyword evidence="4" id="KW-0812">Transmembrane</keyword>
<dbReference type="NCBIfam" id="TIGR00275">
    <property type="entry name" value="aminoacetone oxidase family FAD-binding enzyme"/>
    <property type="match status" value="1"/>
</dbReference>
<dbReference type="SUPFAM" id="SSF51905">
    <property type="entry name" value="FAD/NAD(P)-binding domain"/>
    <property type="match status" value="1"/>
</dbReference>
<protein>
    <submittedName>
        <fullName evidence="7">Aminoacetone oxidase family FAD-binding enzyme</fullName>
    </submittedName>
</protein>
<name>A0A5C6VFG4_9FLAO</name>
<keyword evidence="3" id="KW-0274">FAD</keyword>
<evidence type="ECO:0000313" key="8">
    <source>
        <dbReference type="Proteomes" id="UP000321168"/>
    </source>
</evidence>
<reference evidence="7 8" key="1">
    <citation type="submission" date="2019-08" db="EMBL/GenBank/DDBJ databases">
        <title>Genome of Luteibaculum oceani JCM 18817.</title>
        <authorList>
            <person name="Bowman J.P."/>
        </authorList>
    </citation>
    <scope>NUCLEOTIDE SEQUENCE [LARGE SCALE GENOMIC DNA]</scope>
    <source>
        <strain evidence="7 8">JCM 18817</strain>
    </source>
</reference>
<dbReference type="EMBL" id="VORB01000002">
    <property type="protein sequence ID" value="TXC82068.1"/>
    <property type="molecule type" value="Genomic_DNA"/>
</dbReference>
<dbReference type="PANTHER" id="PTHR42887:SF2">
    <property type="entry name" value="OS12G0638800 PROTEIN"/>
    <property type="match status" value="1"/>
</dbReference>
<feature type="domain" description="RsdA/BaiN/AoA(So)-like insert" evidence="6">
    <location>
        <begin position="192"/>
        <end position="352"/>
    </location>
</feature>
<dbReference type="SUPFAM" id="SSF160996">
    <property type="entry name" value="HI0933 insert domain-like"/>
    <property type="match status" value="1"/>
</dbReference>
<dbReference type="OrthoDB" id="9773233at2"/>
<evidence type="ECO:0000259" key="5">
    <source>
        <dbReference type="Pfam" id="PF03486"/>
    </source>
</evidence>
<dbReference type="Gene3D" id="2.40.30.10">
    <property type="entry name" value="Translation factors"/>
    <property type="match status" value="1"/>
</dbReference>
<keyword evidence="4" id="KW-1133">Transmembrane helix</keyword>
<sequence>MERDSGFLWDLVVVGGGAAGFFCAANLLEQHPDARILIVESSQKILSKVKISGGGRCNVTHACWEPKELVLNYPRGKKELLGPFHRFACGDTMEWFSNRGVELKIEEDGRVFPISDSSQTIIDCLIKHTLDKGIRLNLGCKITAIKTWEEGYILESKTGMLSTKNVLWATGGTESSYKVLADLGVQLDPRFPSLFSMNIADAKLKKMSGLAVPNAEVGIPRLKLNASGPLLITHWGISGPAVLKLSAFGAEKLAEIGYQTEITINWVGLLVEEILEMLEDDQKQYPKMKLAKLRCFPVLPKRLWSYLVFKAGLDEEAIFGSLAPKHLKKLAEELGKCELRMDGKTTYKEEFVTGGGIHLREINFKTMELKKLPGFYACGEVLNIDGVTGGFNFQNAWTGAFIAAEAMANDL</sequence>
<evidence type="ECO:0000256" key="1">
    <source>
        <dbReference type="ARBA" id="ARBA00001974"/>
    </source>
</evidence>
<dbReference type="Gene3D" id="1.10.8.260">
    <property type="entry name" value="HI0933 insert domain-like"/>
    <property type="match status" value="1"/>
</dbReference>
<dbReference type="RefSeq" id="WP_147013231.1">
    <property type="nucleotide sequence ID" value="NZ_VORB01000002.1"/>
</dbReference>
<feature type="domain" description="RsdA/BaiN/AoA(So)-like Rossmann fold-like" evidence="5">
    <location>
        <begin position="10"/>
        <end position="405"/>
    </location>
</feature>
<comment type="caution">
    <text evidence="7">The sequence shown here is derived from an EMBL/GenBank/DDBJ whole genome shotgun (WGS) entry which is preliminary data.</text>
</comment>
<evidence type="ECO:0000256" key="4">
    <source>
        <dbReference type="SAM" id="Phobius"/>
    </source>
</evidence>
<organism evidence="7 8">
    <name type="scientific">Luteibaculum oceani</name>
    <dbReference type="NCBI Taxonomy" id="1294296"/>
    <lineage>
        <taxon>Bacteria</taxon>
        <taxon>Pseudomonadati</taxon>
        <taxon>Bacteroidota</taxon>
        <taxon>Flavobacteriia</taxon>
        <taxon>Flavobacteriales</taxon>
        <taxon>Luteibaculaceae</taxon>
        <taxon>Luteibaculum</taxon>
    </lineage>
</organism>
<proteinExistence type="predicted"/>
<keyword evidence="4" id="KW-0472">Membrane</keyword>
<feature type="transmembrane region" description="Helical" evidence="4">
    <location>
        <begin position="7"/>
        <end position="28"/>
    </location>
</feature>
<dbReference type="InterPro" id="IPR004792">
    <property type="entry name" value="BaiN-like"/>
</dbReference>
<dbReference type="InterPro" id="IPR055178">
    <property type="entry name" value="RsdA/BaiN/AoA(So)-like_dom"/>
</dbReference>
<keyword evidence="2" id="KW-0285">Flavoprotein</keyword>
<evidence type="ECO:0000256" key="2">
    <source>
        <dbReference type="ARBA" id="ARBA00022630"/>
    </source>
</evidence>
<accession>A0A5C6VFG4</accession>
<dbReference type="Proteomes" id="UP000321168">
    <property type="component" value="Unassembled WGS sequence"/>
</dbReference>
<dbReference type="Pfam" id="PF22780">
    <property type="entry name" value="HI0933_like_1st"/>
    <property type="match status" value="1"/>
</dbReference>
<comment type="cofactor">
    <cofactor evidence="1">
        <name>FAD</name>
        <dbReference type="ChEBI" id="CHEBI:57692"/>
    </cofactor>
</comment>
<dbReference type="InterPro" id="IPR036188">
    <property type="entry name" value="FAD/NAD-bd_sf"/>
</dbReference>
<dbReference type="PRINTS" id="PR00368">
    <property type="entry name" value="FADPNR"/>
</dbReference>
<gene>
    <name evidence="7" type="ORF">FRX97_02955</name>
</gene>
<keyword evidence="8" id="KW-1185">Reference proteome</keyword>
<dbReference type="InterPro" id="IPR057661">
    <property type="entry name" value="RsdA/BaiN/AoA(So)_Rossmann"/>
</dbReference>
<dbReference type="PANTHER" id="PTHR42887">
    <property type="entry name" value="OS12G0638800 PROTEIN"/>
    <property type="match status" value="1"/>
</dbReference>
<dbReference type="AlphaFoldDB" id="A0A5C6VFG4"/>